<evidence type="ECO:0000256" key="1">
    <source>
        <dbReference type="SAM" id="SignalP"/>
    </source>
</evidence>
<comment type="caution">
    <text evidence="2">The sequence shown here is derived from an EMBL/GenBank/DDBJ whole genome shotgun (WGS) entry which is preliminary data.</text>
</comment>
<name>A0ABR0C9B4_PURLI</name>
<evidence type="ECO:0000313" key="2">
    <source>
        <dbReference type="EMBL" id="KAK4092343.1"/>
    </source>
</evidence>
<keyword evidence="1" id="KW-0732">Signal</keyword>
<evidence type="ECO:0000313" key="3">
    <source>
        <dbReference type="Proteomes" id="UP001287286"/>
    </source>
</evidence>
<organism evidence="2 3">
    <name type="scientific">Purpureocillium lilacinum</name>
    <name type="common">Paecilomyces lilacinus</name>
    <dbReference type="NCBI Taxonomy" id="33203"/>
    <lineage>
        <taxon>Eukaryota</taxon>
        <taxon>Fungi</taxon>
        <taxon>Dikarya</taxon>
        <taxon>Ascomycota</taxon>
        <taxon>Pezizomycotina</taxon>
        <taxon>Sordariomycetes</taxon>
        <taxon>Hypocreomycetidae</taxon>
        <taxon>Hypocreales</taxon>
        <taxon>Ophiocordycipitaceae</taxon>
        <taxon>Purpureocillium</taxon>
    </lineage>
</organism>
<gene>
    <name evidence="2" type="ORF">Purlil1_3596</name>
</gene>
<sequence>MKYISAVAALLLTGASAAVSSMQGGRHAIFNGTCSMKTQACTVTTYDGFFRGSFYKAGSVWTKAEYEQMYNTTTQYPKPRTAKVTKMCDWCSEVSLARSLNGVFDPPSPPVNVLLTVPVPSAWRRTPPASWRGPRAFPSATRCRSDYMHVAIEGWACGAGAAVERGVAAVSTGARGRAERHRERVGGFPE</sequence>
<dbReference type="Proteomes" id="UP001287286">
    <property type="component" value="Unassembled WGS sequence"/>
</dbReference>
<feature type="signal peptide" evidence="1">
    <location>
        <begin position="1"/>
        <end position="17"/>
    </location>
</feature>
<keyword evidence="3" id="KW-1185">Reference proteome</keyword>
<dbReference type="EMBL" id="JAWRVI010000009">
    <property type="protein sequence ID" value="KAK4092343.1"/>
    <property type="molecule type" value="Genomic_DNA"/>
</dbReference>
<reference evidence="2 3" key="1">
    <citation type="journal article" date="2024" name="Microbiol. Resour. Announc.">
        <title>Genome annotations for the ascomycete fungi Trichoderma harzianum, Trichoderma aggressivum, and Purpureocillium lilacinum.</title>
        <authorList>
            <person name="Beijen E.P.W."/>
            <person name="Ohm R.A."/>
        </authorList>
    </citation>
    <scope>NUCLEOTIDE SEQUENCE [LARGE SCALE GENOMIC DNA]</scope>
    <source>
        <strain evidence="2 3">CBS 150709</strain>
    </source>
</reference>
<accession>A0ABR0C9B4</accession>
<proteinExistence type="predicted"/>
<protein>
    <submittedName>
        <fullName evidence="2">Uncharacterized protein</fullName>
    </submittedName>
</protein>
<feature type="chain" id="PRO_5047206524" evidence="1">
    <location>
        <begin position="18"/>
        <end position="190"/>
    </location>
</feature>